<dbReference type="AlphaFoldDB" id="A0A074MIJ5"/>
<dbReference type="InterPro" id="IPR050832">
    <property type="entry name" value="Bact_Acetyltransf"/>
</dbReference>
<keyword evidence="5" id="KW-1185">Reference proteome</keyword>
<dbReference type="PROSITE" id="PS51186">
    <property type="entry name" value="GNAT"/>
    <property type="match status" value="1"/>
</dbReference>
<dbReference type="Proteomes" id="UP000027647">
    <property type="component" value="Unassembled WGS sequence"/>
</dbReference>
<dbReference type="EMBL" id="JMIW01000001">
    <property type="protein sequence ID" value="KEO91663.1"/>
    <property type="molecule type" value="Genomic_DNA"/>
</dbReference>
<keyword evidence="1" id="KW-0808">Transferase</keyword>
<dbReference type="PANTHER" id="PTHR43877">
    <property type="entry name" value="AMINOALKYLPHOSPHONATE N-ACETYLTRANSFERASE-RELATED-RELATED"/>
    <property type="match status" value="1"/>
</dbReference>
<sequence>MAESGKPAGSALHRELEAVWITSKNAHLLGNTAAGVFDHAIDPERLSAYLAQPVNWMCLALHEGLVVGMVMAVIHNHPDKPTELFLDEIGTGDDWRRKGIARRLVQAVFDRADEAGIEEIWLGTEPDNDAANGLYQGFKHEREDAVIYYFDW</sequence>
<dbReference type="Gene3D" id="3.40.630.30">
    <property type="match status" value="1"/>
</dbReference>
<dbReference type="InterPro" id="IPR016181">
    <property type="entry name" value="Acyl_CoA_acyltransferase"/>
</dbReference>
<protein>
    <recommendedName>
        <fullName evidence="3">N-acetyltransferase domain-containing protein</fullName>
    </recommendedName>
</protein>
<evidence type="ECO:0000313" key="5">
    <source>
        <dbReference type="Proteomes" id="UP000027647"/>
    </source>
</evidence>
<dbReference type="RefSeq" id="WP_051698886.1">
    <property type="nucleotide sequence ID" value="NZ_JMIW01000001.1"/>
</dbReference>
<gene>
    <name evidence="4" type="ORF">EH31_03040</name>
</gene>
<name>A0A074MIJ5_ERYLO</name>
<dbReference type="SUPFAM" id="SSF55729">
    <property type="entry name" value="Acyl-CoA N-acyltransferases (Nat)"/>
    <property type="match status" value="1"/>
</dbReference>
<dbReference type="STRING" id="1044.EH31_03040"/>
<keyword evidence="2" id="KW-0012">Acyltransferase</keyword>
<comment type="caution">
    <text evidence="4">The sequence shown here is derived from an EMBL/GenBank/DDBJ whole genome shotgun (WGS) entry which is preliminary data.</text>
</comment>
<dbReference type="InterPro" id="IPR000182">
    <property type="entry name" value="GNAT_dom"/>
</dbReference>
<organism evidence="4 5">
    <name type="scientific">Erythrobacter longus</name>
    <dbReference type="NCBI Taxonomy" id="1044"/>
    <lineage>
        <taxon>Bacteria</taxon>
        <taxon>Pseudomonadati</taxon>
        <taxon>Pseudomonadota</taxon>
        <taxon>Alphaproteobacteria</taxon>
        <taxon>Sphingomonadales</taxon>
        <taxon>Erythrobacteraceae</taxon>
        <taxon>Erythrobacter/Porphyrobacter group</taxon>
        <taxon>Erythrobacter</taxon>
    </lineage>
</organism>
<dbReference type="CDD" id="cd04301">
    <property type="entry name" value="NAT_SF"/>
    <property type="match status" value="1"/>
</dbReference>
<evidence type="ECO:0000256" key="1">
    <source>
        <dbReference type="ARBA" id="ARBA00022679"/>
    </source>
</evidence>
<evidence type="ECO:0000313" key="4">
    <source>
        <dbReference type="EMBL" id="KEO91663.1"/>
    </source>
</evidence>
<proteinExistence type="predicted"/>
<evidence type="ECO:0000259" key="3">
    <source>
        <dbReference type="PROSITE" id="PS51186"/>
    </source>
</evidence>
<dbReference type="GO" id="GO:0016747">
    <property type="term" value="F:acyltransferase activity, transferring groups other than amino-acyl groups"/>
    <property type="evidence" value="ECO:0007669"/>
    <property type="project" value="InterPro"/>
</dbReference>
<accession>A0A074MIJ5</accession>
<evidence type="ECO:0000256" key="2">
    <source>
        <dbReference type="ARBA" id="ARBA00023315"/>
    </source>
</evidence>
<dbReference type="OrthoDB" id="9796129at2"/>
<dbReference type="eggNOG" id="COG0456">
    <property type="taxonomic scope" value="Bacteria"/>
</dbReference>
<reference evidence="4 5" key="1">
    <citation type="submission" date="2014-04" db="EMBL/GenBank/DDBJ databases">
        <title>A comprehensive comparison of genomes of Erythrobacter spp. strains.</title>
        <authorList>
            <person name="Zheng Q."/>
        </authorList>
    </citation>
    <scope>NUCLEOTIDE SEQUENCE [LARGE SCALE GENOMIC DNA]</scope>
    <source>
        <strain evidence="4 5">DSM 6997</strain>
    </source>
</reference>
<dbReference type="Pfam" id="PF00583">
    <property type="entry name" value="Acetyltransf_1"/>
    <property type="match status" value="1"/>
</dbReference>
<feature type="domain" description="N-acetyltransferase" evidence="3">
    <location>
        <begin position="11"/>
        <end position="152"/>
    </location>
</feature>